<keyword evidence="9" id="KW-1185">Reference proteome</keyword>
<dbReference type="AlphaFoldDB" id="A8PSB4"/>
<evidence type="ECO:0000256" key="2">
    <source>
        <dbReference type="ARBA" id="ARBA00022448"/>
    </source>
</evidence>
<accession>A8PSB4</accession>
<dbReference type="EMBL" id="AAYY01000001">
    <property type="protein sequence ID" value="EDP45238.1"/>
    <property type="molecule type" value="Genomic_DNA"/>
</dbReference>
<evidence type="ECO:0000256" key="3">
    <source>
        <dbReference type="ARBA" id="ARBA00022816"/>
    </source>
</evidence>
<comment type="subcellular location">
    <subcellularLocation>
        <location evidence="1">Nucleus</location>
        <location evidence="1">Nuclear pore complex</location>
    </subcellularLocation>
</comment>
<dbReference type="VEuPathDB" id="FungiDB:MGL_0227"/>
<organism evidence="8 9">
    <name type="scientific">Malassezia globosa (strain ATCC MYA-4612 / CBS 7966)</name>
    <name type="common">Dandruff-associated fungus</name>
    <dbReference type="NCBI Taxonomy" id="425265"/>
    <lineage>
        <taxon>Eukaryota</taxon>
        <taxon>Fungi</taxon>
        <taxon>Dikarya</taxon>
        <taxon>Basidiomycota</taxon>
        <taxon>Ustilaginomycotina</taxon>
        <taxon>Malasseziomycetes</taxon>
        <taxon>Malasseziales</taxon>
        <taxon>Malasseziaceae</taxon>
        <taxon>Malassezia</taxon>
    </lineage>
</organism>
<dbReference type="InterPro" id="IPR019321">
    <property type="entry name" value="Nucleoporin_Nup88"/>
</dbReference>
<reference evidence="8 9" key="1">
    <citation type="journal article" date="2007" name="Proc. Natl. Acad. Sci. U.S.A.">
        <title>Dandruff-associated Malassezia genomes reveal convergent and divergent virulence traits shared with plant and human fungal pathogens.</title>
        <authorList>
            <person name="Xu J."/>
            <person name="Saunders C.W."/>
            <person name="Hu P."/>
            <person name="Grant R.A."/>
            <person name="Boekhout T."/>
            <person name="Kuramae E.E."/>
            <person name="Kronstad J.W."/>
            <person name="Deangelis Y.M."/>
            <person name="Reeder N.L."/>
            <person name="Johnstone K.R."/>
            <person name="Leland M."/>
            <person name="Fieno A.M."/>
            <person name="Begley W.M."/>
            <person name="Sun Y."/>
            <person name="Lacey M.P."/>
            <person name="Chaudhary T."/>
            <person name="Keough T."/>
            <person name="Chu L."/>
            <person name="Sears R."/>
            <person name="Yuan B."/>
            <person name="Dawson T.L.Jr."/>
        </authorList>
    </citation>
    <scope>NUCLEOTIDE SEQUENCE [LARGE SCALE GENOMIC DNA]</scope>
    <source>
        <strain evidence="9">ATCC MYA-4612 / CBS 7966</strain>
    </source>
</reference>
<dbReference type="Pfam" id="PF10168">
    <property type="entry name" value="Nup88"/>
    <property type="match status" value="2"/>
</dbReference>
<dbReference type="PANTHER" id="PTHR13257:SF0">
    <property type="entry name" value="NUCLEAR PORE COMPLEX PROTEIN NUP88"/>
    <property type="match status" value="1"/>
</dbReference>
<dbReference type="GeneID" id="5856758"/>
<evidence type="ECO:0000313" key="8">
    <source>
        <dbReference type="EMBL" id="EDP45238.1"/>
    </source>
</evidence>
<gene>
    <name evidence="8" type="ORF">MGL_0227</name>
</gene>
<dbReference type="STRING" id="425265.A8PSB4"/>
<dbReference type="GO" id="GO:0005643">
    <property type="term" value="C:nuclear pore"/>
    <property type="evidence" value="ECO:0007669"/>
    <property type="project" value="UniProtKB-SubCell"/>
</dbReference>
<keyword evidence="2" id="KW-0813">Transport</keyword>
<sequence length="916" mass="102319">MDGHVHKAMQPAIRASDKKSALYTRLNSYHPHSSLQTALLRDKCLDSATPSHTAEVLATLFFVLGHARKLSEIHAHESSWVLSNFGKQVPNSWHHRPHPLAQRPEYVLAPFMMRSWQEALSDHPILAERQDTRAFEREKNGTAPVCTADTTRRTSLLAMRGTDWLLVVQNELRMTSMAHAKRAIEEDATKSDRDRTALLSYKVLTSELLDFPIQSIHVNPTGKLLAVVGIYSLVIVILPRRGYMKQVGVKCPVNAIRVGSYFHAPHGSSPIAQCRWHPYGLDGASLVVLTEDAMVREYNVVKDIDEPQQTMAVLGQATTLKSTSSSSSSSAFLLSAEDEDEKTAVSLSFGCDSPSWISSSPVREDSQRDDADTAYKTGPGWLLFSLFVLMQSGDVYVVCPFMPKHAALPRSQVEWLAAHEARKAQSITLALRFLGDLVHQMREARTSLTETDAVLEPMDQMSEGLVPAMLPRSVPHRAATQGPCLMRPTPIEFDEEVAPSACDLLVTCVRSDDAKTALDIVGIATREGTLSWGLLATPLEPQWVGRAPASMPIIAICECMDLELKNARSFNVIQFLKDPLYPDMVFLTHADGMQAVSLRPWTDPLLDAMASNDPQAVKRTMSEPTHTAIKQLVRLDTPTPSNNDQVTPSITGALAINDVYLSYAFFVLTSDTQLVARELGLRPVTDMATIPHDVREYKPLMSEPFVPPPVLTQPRPVIAAARGELQVTPETLRAFGQATEKLHKRLEDVAHAGHAVQLRVAQQMREMQRQITELAHASDRIKKIHADVLAARLTRIEDTQRSTVRRLDTLLQQLMDEHAPQLSVYERRWFDELQRMSREFGDGKASAREQLLKLEHQWTLLRPTLSTQTDSTKPRHEQLGSRQRERMEQILAHEAKLLAQARGKIQHVHAVMGMHK</sequence>
<dbReference type="FunCoup" id="A8PSB4">
    <property type="interactions" value="18"/>
</dbReference>
<dbReference type="GO" id="GO:0000056">
    <property type="term" value="P:ribosomal small subunit export from nucleus"/>
    <property type="evidence" value="ECO:0007669"/>
    <property type="project" value="InterPro"/>
</dbReference>
<keyword evidence="7" id="KW-0539">Nucleus</keyword>
<dbReference type="KEGG" id="mgl:MGL_0227"/>
<evidence type="ECO:0000256" key="5">
    <source>
        <dbReference type="ARBA" id="ARBA00023010"/>
    </source>
</evidence>
<dbReference type="OrthoDB" id="341482at2759"/>
<dbReference type="InterPro" id="IPR037700">
    <property type="entry name" value="NUP88/NUP82"/>
</dbReference>
<protein>
    <submittedName>
        <fullName evidence="8">Uncharacterized protein</fullName>
    </submittedName>
</protein>
<evidence type="ECO:0000256" key="1">
    <source>
        <dbReference type="ARBA" id="ARBA00004567"/>
    </source>
</evidence>
<dbReference type="OMA" id="WHPLGVH"/>
<dbReference type="RefSeq" id="XP_001732452.1">
    <property type="nucleotide sequence ID" value="XM_001732400.1"/>
</dbReference>
<evidence type="ECO:0000256" key="4">
    <source>
        <dbReference type="ARBA" id="ARBA00022927"/>
    </source>
</evidence>
<dbReference type="PANTHER" id="PTHR13257">
    <property type="entry name" value="NUCLEOPORIN NUP84-RELATED"/>
    <property type="match status" value="1"/>
</dbReference>
<keyword evidence="3" id="KW-0509">mRNA transport</keyword>
<dbReference type="GO" id="GO:0006606">
    <property type="term" value="P:protein import into nucleus"/>
    <property type="evidence" value="ECO:0007669"/>
    <property type="project" value="TreeGrafter"/>
</dbReference>
<dbReference type="GO" id="GO:0017056">
    <property type="term" value="F:structural constituent of nuclear pore"/>
    <property type="evidence" value="ECO:0007669"/>
    <property type="project" value="InterPro"/>
</dbReference>
<evidence type="ECO:0000256" key="6">
    <source>
        <dbReference type="ARBA" id="ARBA00023132"/>
    </source>
</evidence>
<comment type="caution">
    <text evidence="8">The sequence shown here is derived from an EMBL/GenBank/DDBJ whole genome shotgun (WGS) entry which is preliminary data.</text>
</comment>
<evidence type="ECO:0000313" key="9">
    <source>
        <dbReference type="Proteomes" id="UP000008837"/>
    </source>
</evidence>
<keyword evidence="4" id="KW-0653">Protein transport</keyword>
<dbReference type="Proteomes" id="UP000008837">
    <property type="component" value="Unassembled WGS sequence"/>
</dbReference>
<dbReference type="InParanoid" id="A8PSB4"/>
<name>A8PSB4_MALGO</name>
<dbReference type="GO" id="GO:0006406">
    <property type="term" value="P:mRNA export from nucleus"/>
    <property type="evidence" value="ECO:0007669"/>
    <property type="project" value="TreeGrafter"/>
</dbReference>
<dbReference type="GO" id="GO:0000055">
    <property type="term" value="P:ribosomal large subunit export from nucleus"/>
    <property type="evidence" value="ECO:0007669"/>
    <property type="project" value="InterPro"/>
</dbReference>
<keyword evidence="5" id="KW-0811">Translocation</keyword>
<evidence type="ECO:0000256" key="7">
    <source>
        <dbReference type="ARBA" id="ARBA00023242"/>
    </source>
</evidence>
<proteinExistence type="predicted"/>
<keyword evidence="6" id="KW-0906">Nuclear pore complex</keyword>